<dbReference type="RefSeq" id="WP_015706307.1">
    <property type="nucleotide sequence ID" value="NC_015578.1"/>
</dbReference>
<dbReference type="STRING" id="545694.TREPR_0168"/>
<evidence type="ECO:0000313" key="1">
    <source>
        <dbReference type="EMBL" id="AEF85561.1"/>
    </source>
</evidence>
<dbReference type="InterPro" id="IPR013785">
    <property type="entry name" value="Aldolase_TIM"/>
</dbReference>
<evidence type="ECO:0000313" key="2">
    <source>
        <dbReference type="Proteomes" id="UP000009223"/>
    </source>
</evidence>
<keyword evidence="2" id="KW-1185">Reference proteome</keyword>
<dbReference type="OrthoDB" id="356041at2"/>
<name>F5YMF4_TREPZ</name>
<proteinExistence type="predicted"/>
<reference evidence="2" key="1">
    <citation type="submission" date="2009-12" db="EMBL/GenBank/DDBJ databases">
        <title>Complete sequence of Treponema primitia strain ZAS-2.</title>
        <authorList>
            <person name="Tetu S.G."/>
            <person name="Matson E."/>
            <person name="Ren Q."/>
            <person name="Seshadri R."/>
            <person name="Elbourne L."/>
            <person name="Hassan K.A."/>
            <person name="Durkin A."/>
            <person name="Radune D."/>
            <person name="Mohamoud Y."/>
            <person name="Shay R."/>
            <person name="Jin S."/>
            <person name="Zhang X."/>
            <person name="Lucey K."/>
            <person name="Ballor N.R."/>
            <person name="Ottesen E."/>
            <person name="Rosenthal R."/>
            <person name="Allen A."/>
            <person name="Leadbetter J.R."/>
            <person name="Paulsen I.T."/>
        </authorList>
    </citation>
    <scope>NUCLEOTIDE SEQUENCE [LARGE SCALE GENOMIC DNA]</scope>
    <source>
        <strain evidence="2">ATCC BAA-887 / DSM 12427 / ZAS-2</strain>
    </source>
</reference>
<sequence length="425" mass="47835">MNLENASSVLKDTAERFQDIPPTILFKTDASLRGIRATDSAEVLALKNGYLFETTNGGKKKYILDGFFTSDGLNLEKPRFPGESSQSKDQDIRLEGSSPYVLDTIDDQFWIFENNKPVEQVFLSSYAEYYGKKTSRGTPMEEVVSVVPNGCLTVDVYGYCHFWKEGIPCKYCSLVGDYIKGGSKQTEESLQDITETITEALKEKGRWQGFRVTAGSDPRGETPYDYEADEYLKVMGAIERGAGTKDLNCRLVVSALGKEHWKKLKAAGVSAVEPHLEVWDRKMFAEICPGKNKYNGYDYWWDSALNAVEIYGRGNVCNQVVGGAELAKPYGFKTIEEGLESTLTGAEIMAQHGVSTTLCVLWVRKPSVFYREGQTPPSLEYYARLTRGLYELRKKYHIPVGFNDYRRCGHVDSSLSRLDYPYITV</sequence>
<gene>
    <name evidence="1" type="ordered locus">TREPR_0168</name>
</gene>
<reference evidence="1 2" key="2">
    <citation type="journal article" date="2011" name="ISME J.">
        <title>RNA-seq reveals cooperative metabolic interactions between two termite-gut spirochete species in co-culture.</title>
        <authorList>
            <person name="Rosenthal A.Z."/>
            <person name="Matson E.G."/>
            <person name="Eldar A."/>
            <person name="Leadbetter J.R."/>
        </authorList>
    </citation>
    <scope>NUCLEOTIDE SEQUENCE [LARGE SCALE GENOMIC DNA]</scope>
    <source>
        <strain evidence="2">ATCC BAA-887 / DSM 12427 / ZAS-2</strain>
    </source>
</reference>
<accession>F5YMF4</accession>
<organism evidence="1 2">
    <name type="scientific">Treponema primitia (strain ATCC BAA-887 / DSM 12427 / ZAS-2)</name>
    <dbReference type="NCBI Taxonomy" id="545694"/>
    <lineage>
        <taxon>Bacteria</taxon>
        <taxon>Pseudomonadati</taxon>
        <taxon>Spirochaetota</taxon>
        <taxon>Spirochaetia</taxon>
        <taxon>Spirochaetales</taxon>
        <taxon>Treponemataceae</taxon>
        <taxon>Treponema</taxon>
    </lineage>
</organism>
<dbReference type="Gene3D" id="3.20.20.70">
    <property type="entry name" value="Aldolase class I"/>
    <property type="match status" value="1"/>
</dbReference>
<dbReference type="eggNOG" id="COG1032">
    <property type="taxonomic scope" value="Bacteria"/>
</dbReference>
<dbReference type="SUPFAM" id="SSF102114">
    <property type="entry name" value="Radical SAM enzymes"/>
    <property type="match status" value="1"/>
</dbReference>
<dbReference type="KEGG" id="tpi:TREPR_0168"/>
<dbReference type="NCBIfam" id="NF045502">
    <property type="entry name" value="variant_rSAM"/>
    <property type="match status" value="1"/>
</dbReference>
<dbReference type="EMBL" id="CP001843">
    <property type="protein sequence ID" value="AEF85561.1"/>
    <property type="molecule type" value="Genomic_DNA"/>
</dbReference>
<dbReference type="InterPro" id="IPR058240">
    <property type="entry name" value="rSAM_sf"/>
</dbReference>
<dbReference type="Proteomes" id="UP000009223">
    <property type="component" value="Chromosome"/>
</dbReference>
<dbReference type="AlphaFoldDB" id="F5YMF4"/>
<protein>
    <submittedName>
        <fullName evidence="1">Putative radical SAM domain protein</fullName>
    </submittedName>
</protein>
<dbReference type="HOGENOM" id="CLU_054532_0_0_12"/>